<proteinExistence type="predicted"/>
<evidence type="ECO:0000313" key="5">
    <source>
        <dbReference type="EMBL" id="QJD97223.1"/>
    </source>
</evidence>
<dbReference type="PANTHER" id="PTHR43280:SF2">
    <property type="entry name" value="HTH-TYPE TRANSCRIPTIONAL REGULATOR EXSA"/>
    <property type="match status" value="1"/>
</dbReference>
<keyword evidence="3" id="KW-0804">Transcription</keyword>
<gene>
    <name evidence="5" type="ORF">HH214_15770</name>
</gene>
<dbReference type="GO" id="GO:0043565">
    <property type="term" value="F:sequence-specific DNA binding"/>
    <property type="evidence" value="ECO:0007669"/>
    <property type="project" value="InterPro"/>
</dbReference>
<feature type="domain" description="HTH araC/xylS-type" evidence="4">
    <location>
        <begin position="190"/>
        <end position="287"/>
    </location>
</feature>
<dbReference type="EMBL" id="CP051682">
    <property type="protein sequence ID" value="QJD97223.1"/>
    <property type="molecule type" value="Genomic_DNA"/>
</dbReference>
<reference evidence="5 6" key="1">
    <citation type="submission" date="2020-04" db="EMBL/GenBank/DDBJ databases">
        <title>Genome sequencing of novel species.</title>
        <authorList>
            <person name="Heo J."/>
            <person name="Kim S.-J."/>
            <person name="Kim J.-S."/>
            <person name="Hong S.-B."/>
            <person name="Kwon S.-W."/>
        </authorList>
    </citation>
    <scope>NUCLEOTIDE SEQUENCE [LARGE SCALE GENOMIC DNA]</scope>
    <source>
        <strain evidence="5 6">F39-2</strain>
    </source>
</reference>
<dbReference type="KEGG" id="mrob:HH214_15770"/>
<dbReference type="PANTHER" id="PTHR43280">
    <property type="entry name" value="ARAC-FAMILY TRANSCRIPTIONAL REGULATOR"/>
    <property type="match status" value="1"/>
</dbReference>
<evidence type="ECO:0000256" key="2">
    <source>
        <dbReference type="ARBA" id="ARBA00023125"/>
    </source>
</evidence>
<keyword evidence="6" id="KW-1185">Reference proteome</keyword>
<organism evidence="5 6">
    <name type="scientific">Mucilaginibacter robiniae</name>
    <dbReference type="NCBI Taxonomy" id="2728022"/>
    <lineage>
        <taxon>Bacteria</taxon>
        <taxon>Pseudomonadati</taxon>
        <taxon>Bacteroidota</taxon>
        <taxon>Sphingobacteriia</taxon>
        <taxon>Sphingobacteriales</taxon>
        <taxon>Sphingobacteriaceae</taxon>
        <taxon>Mucilaginibacter</taxon>
    </lineage>
</organism>
<evidence type="ECO:0000256" key="1">
    <source>
        <dbReference type="ARBA" id="ARBA00023015"/>
    </source>
</evidence>
<evidence type="ECO:0000259" key="4">
    <source>
        <dbReference type="PROSITE" id="PS01124"/>
    </source>
</evidence>
<evidence type="ECO:0000256" key="3">
    <source>
        <dbReference type="ARBA" id="ARBA00023163"/>
    </source>
</evidence>
<dbReference type="InterPro" id="IPR018060">
    <property type="entry name" value="HTH_AraC"/>
</dbReference>
<name>A0A7L5E8M3_9SPHI</name>
<dbReference type="Pfam" id="PF12833">
    <property type="entry name" value="HTH_18"/>
    <property type="match status" value="1"/>
</dbReference>
<dbReference type="Proteomes" id="UP000503278">
    <property type="component" value="Chromosome"/>
</dbReference>
<dbReference type="SUPFAM" id="SSF46689">
    <property type="entry name" value="Homeodomain-like"/>
    <property type="match status" value="2"/>
</dbReference>
<keyword evidence="1" id="KW-0805">Transcription regulation</keyword>
<dbReference type="RefSeq" id="WP_169609210.1">
    <property type="nucleotide sequence ID" value="NZ_CP051682.1"/>
</dbReference>
<sequence length="296" mass="33157">MLTVNVPDSLHTCSQINNEDISFVHYREASPAGRNLISFESCAISFILSGQKEFFRESASTLVQAGEGIIIPQGNAIISERRLQATEYTSLVIFFPLKIAKDFIWSSPVKLSGTTGCSSALKANNGFLPFKVTSYLSLYIKNIITLIEQKAELTYPVMLHKLQELFLVLAEMHPDTFFDLWNVAQDASEIHLRRVVESNISKGFTLTELAFLTNRSLATFKRDFEKAYGTSPGKYLLKRKMEIASHALHSGKSPAETAMETGYENISNFTAAFKKHTGYTPKEYQSINFQTEPLAI</sequence>
<evidence type="ECO:0000313" key="6">
    <source>
        <dbReference type="Proteomes" id="UP000503278"/>
    </source>
</evidence>
<dbReference type="InterPro" id="IPR009057">
    <property type="entry name" value="Homeodomain-like_sf"/>
</dbReference>
<dbReference type="PROSITE" id="PS01124">
    <property type="entry name" value="HTH_ARAC_FAMILY_2"/>
    <property type="match status" value="1"/>
</dbReference>
<dbReference type="Pfam" id="PF22200">
    <property type="entry name" value="ExsA_N"/>
    <property type="match status" value="1"/>
</dbReference>
<dbReference type="SMART" id="SM00342">
    <property type="entry name" value="HTH_ARAC"/>
    <property type="match status" value="1"/>
</dbReference>
<protein>
    <submittedName>
        <fullName evidence="5">Helix-turn-helix transcriptional regulator</fullName>
    </submittedName>
</protein>
<dbReference type="AlphaFoldDB" id="A0A7L5E8M3"/>
<dbReference type="GO" id="GO:0003700">
    <property type="term" value="F:DNA-binding transcription factor activity"/>
    <property type="evidence" value="ECO:0007669"/>
    <property type="project" value="InterPro"/>
</dbReference>
<keyword evidence="2" id="KW-0238">DNA-binding</keyword>
<dbReference type="Gene3D" id="1.10.10.60">
    <property type="entry name" value="Homeodomain-like"/>
    <property type="match status" value="1"/>
</dbReference>
<accession>A0A7L5E8M3</accession>
<dbReference type="InterPro" id="IPR054015">
    <property type="entry name" value="ExsA-like_N"/>
</dbReference>